<dbReference type="AlphaFoldDB" id="A0A1N6G088"/>
<dbReference type="GO" id="GO:0003824">
    <property type="term" value="F:catalytic activity"/>
    <property type="evidence" value="ECO:0007669"/>
    <property type="project" value="InterPro"/>
</dbReference>
<accession>A0A1N6G088</accession>
<evidence type="ECO:0000256" key="6">
    <source>
        <dbReference type="ARBA" id="ARBA00023014"/>
    </source>
</evidence>
<dbReference type="SUPFAM" id="SSF102114">
    <property type="entry name" value="Radical SAM enzymes"/>
    <property type="match status" value="1"/>
</dbReference>
<protein>
    <submittedName>
        <fullName evidence="9">Radical SAM additional 4Fe4S-binding SPASM domain-containing protein</fullName>
    </submittedName>
</protein>
<evidence type="ECO:0000256" key="1">
    <source>
        <dbReference type="ARBA" id="ARBA00001966"/>
    </source>
</evidence>
<keyword evidence="6" id="KW-0411">Iron-sulfur</keyword>
<keyword evidence="4" id="KW-0479">Metal-binding</keyword>
<organism evidence="9 10">
    <name type="scientific">Algoriphagus halophilus</name>
    <dbReference type="NCBI Taxonomy" id="226505"/>
    <lineage>
        <taxon>Bacteria</taxon>
        <taxon>Pseudomonadati</taxon>
        <taxon>Bacteroidota</taxon>
        <taxon>Cytophagia</taxon>
        <taxon>Cytophagales</taxon>
        <taxon>Cyclobacteriaceae</taxon>
        <taxon>Algoriphagus</taxon>
    </lineage>
</organism>
<keyword evidence="10" id="KW-1185">Reference proteome</keyword>
<dbReference type="Pfam" id="PF13186">
    <property type="entry name" value="SPASM"/>
    <property type="match status" value="1"/>
</dbReference>
<dbReference type="Pfam" id="PF04055">
    <property type="entry name" value="Radical_SAM"/>
    <property type="match status" value="1"/>
</dbReference>
<comment type="cofactor">
    <cofactor evidence="1">
        <name>[4Fe-4S] cluster</name>
        <dbReference type="ChEBI" id="CHEBI:49883"/>
    </cofactor>
</comment>
<dbReference type="GO" id="GO:0051536">
    <property type="term" value="F:iron-sulfur cluster binding"/>
    <property type="evidence" value="ECO:0007669"/>
    <property type="project" value="UniProtKB-KW"/>
</dbReference>
<dbReference type="Proteomes" id="UP000185221">
    <property type="component" value="Unassembled WGS sequence"/>
</dbReference>
<dbReference type="SFLD" id="SFLDG01387">
    <property type="entry name" value="BtrN-like_SPASM_domain_contain"/>
    <property type="match status" value="1"/>
</dbReference>
<dbReference type="InterPro" id="IPR034391">
    <property type="entry name" value="AdoMet-like_SPASM_containing"/>
</dbReference>
<dbReference type="Gene3D" id="3.20.20.70">
    <property type="entry name" value="Aldolase class I"/>
    <property type="match status" value="1"/>
</dbReference>
<feature type="domain" description="Radical SAM core" evidence="7">
    <location>
        <begin position="50"/>
        <end position="183"/>
    </location>
</feature>
<gene>
    <name evidence="9" type="ORF">SAMN05444394_2864</name>
</gene>
<evidence type="ECO:0000313" key="9">
    <source>
        <dbReference type="EMBL" id="SIO00862.1"/>
    </source>
</evidence>
<sequence>MKNKWITAKAFLNYLTFWKVWNYFLLRISFQISRIIGRPILWGLPTTLSIEPTTSCNLRCPECPSGLRSFSRPTGMLQDQLFEKVILQSKAHLSWLHLYFQGEPFLNPRFLEMVKFADSQKIFTSTSTNAHYLKEETVQEILKSGLKQLIVSMDGITQEVYEQYRVGGDLEKVKEGLSLLIGEREKSNSMYPRIVLQFLVTGQNEHQLPKLKQWAQEVRVDELQLKTTQIYDFENGSELIPSDLGYSRYVPSNDGKWKLKKKLENKCWRMWQGAVVTWDGKVVPCCFDKDANHVMGELKKQPLLDVWKSPAYQLFRNQLLADRSQIDICQNCTE</sequence>
<dbReference type="RefSeq" id="WP_074225663.1">
    <property type="nucleotide sequence ID" value="NZ_FSRC01000002.1"/>
</dbReference>
<dbReference type="InterPro" id="IPR023885">
    <property type="entry name" value="4Fe4S-binding_SPASM_dom"/>
</dbReference>
<evidence type="ECO:0000256" key="4">
    <source>
        <dbReference type="ARBA" id="ARBA00022723"/>
    </source>
</evidence>
<dbReference type="SFLD" id="SFLDG01067">
    <property type="entry name" value="SPASM/twitch_domain_containing"/>
    <property type="match status" value="1"/>
</dbReference>
<name>A0A1N6G088_9BACT</name>
<dbReference type="PANTHER" id="PTHR11228">
    <property type="entry name" value="RADICAL SAM DOMAIN PROTEIN"/>
    <property type="match status" value="1"/>
</dbReference>
<dbReference type="PANTHER" id="PTHR11228:SF7">
    <property type="entry name" value="PQQA PEPTIDE CYCLASE"/>
    <property type="match status" value="1"/>
</dbReference>
<reference evidence="10" key="1">
    <citation type="submission" date="2016-11" db="EMBL/GenBank/DDBJ databases">
        <authorList>
            <person name="Varghese N."/>
            <person name="Submissions S."/>
        </authorList>
    </citation>
    <scope>NUCLEOTIDE SEQUENCE [LARGE SCALE GENOMIC DNA]</scope>
    <source>
        <strain evidence="10">DSM 15292</strain>
    </source>
</reference>
<proteinExistence type="predicted"/>
<dbReference type="GO" id="GO:0046872">
    <property type="term" value="F:metal ion binding"/>
    <property type="evidence" value="ECO:0007669"/>
    <property type="project" value="UniProtKB-KW"/>
</dbReference>
<evidence type="ECO:0000313" key="10">
    <source>
        <dbReference type="Proteomes" id="UP000185221"/>
    </source>
</evidence>
<keyword evidence="2" id="KW-0004">4Fe-4S</keyword>
<dbReference type="STRING" id="226505.SAMN05444394_2864"/>
<keyword evidence="3" id="KW-0949">S-adenosyl-L-methionine</keyword>
<evidence type="ECO:0000259" key="7">
    <source>
        <dbReference type="Pfam" id="PF04055"/>
    </source>
</evidence>
<dbReference type="SFLD" id="SFLDS00029">
    <property type="entry name" value="Radical_SAM"/>
    <property type="match status" value="1"/>
</dbReference>
<dbReference type="CDD" id="cd01335">
    <property type="entry name" value="Radical_SAM"/>
    <property type="match status" value="1"/>
</dbReference>
<dbReference type="InterPro" id="IPR050377">
    <property type="entry name" value="Radical_SAM_PqqE_MftC-like"/>
</dbReference>
<evidence type="ECO:0000259" key="8">
    <source>
        <dbReference type="Pfam" id="PF13186"/>
    </source>
</evidence>
<dbReference type="InterPro" id="IPR007197">
    <property type="entry name" value="rSAM"/>
</dbReference>
<dbReference type="OrthoDB" id="9805809at2"/>
<evidence type="ECO:0000256" key="3">
    <source>
        <dbReference type="ARBA" id="ARBA00022691"/>
    </source>
</evidence>
<evidence type="ECO:0000256" key="5">
    <source>
        <dbReference type="ARBA" id="ARBA00023004"/>
    </source>
</evidence>
<keyword evidence="5" id="KW-0408">Iron</keyword>
<dbReference type="InterPro" id="IPR013785">
    <property type="entry name" value="Aldolase_TIM"/>
</dbReference>
<evidence type="ECO:0000256" key="2">
    <source>
        <dbReference type="ARBA" id="ARBA00022485"/>
    </source>
</evidence>
<dbReference type="InterPro" id="IPR058240">
    <property type="entry name" value="rSAM_sf"/>
</dbReference>
<feature type="domain" description="4Fe4S-binding SPASM" evidence="8">
    <location>
        <begin position="267"/>
        <end position="333"/>
    </location>
</feature>
<dbReference type="EMBL" id="FSRC01000002">
    <property type="protein sequence ID" value="SIO00862.1"/>
    <property type="molecule type" value="Genomic_DNA"/>
</dbReference>